<sequence>MGAESSRLAVAWVGFAGYAVLKEVGRTVRGVVLVVRLFGDIWSVLRWSPLPAAPLE</sequence>
<accession>A0A7W9Q810</accession>
<protein>
    <submittedName>
        <fullName evidence="1">Uncharacterized protein</fullName>
    </submittedName>
</protein>
<dbReference type="RefSeq" id="WP_184571567.1">
    <property type="nucleotide sequence ID" value="NZ_JACHJL010000004.1"/>
</dbReference>
<comment type="caution">
    <text evidence="1">The sequence shown here is derived from an EMBL/GenBank/DDBJ whole genome shotgun (WGS) entry which is preliminary data.</text>
</comment>
<dbReference type="Proteomes" id="UP000588098">
    <property type="component" value="Unassembled WGS sequence"/>
</dbReference>
<evidence type="ECO:0000313" key="2">
    <source>
        <dbReference type="Proteomes" id="UP000588098"/>
    </source>
</evidence>
<proteinExistence type="predicted"/>
<reference evidence="1 2" key="1">
    <citation type="submission" date="2020-08" db="EMBL/GenBank/DDBJ databases">
        <title>Genomic Encyclopedia of Type Strains, Phase III (KMG-III): the genomes of soil and plant-associated and newly described type strains.</title>
        <authorList>
            <person name="Whitman W."/>
        </authorList>
    </citation>
    <scope>NUCLEOTIDE SEQUENCE [LARGE SCALE GENOMIC DNA]</scope>
    <source>
        <strain evidence="1 2">CECT 8305</strain>
    </source>
</reference>
<evidence type="ECO:0000313" key="1">
    <source>
        <dbReference type="EMBL" id="MBB5935300.1"/>
    </source>
</evidence>
<organism evidence="1 2">
    <name type="scientific">Streptomyces zagrosensis</name>
    <dbReference type="NCBI Taxonomy" id="1042984"/>
    <lineage>
        <taxon>Bacteria</taxon>
        <taxon>Bacillati</taxon>
        <taxon>Actinomycetota</taxon>
        <taxon>Actinomycetes</taxon>
        <taxon>Kitasatosporales</taxon>
        <taxon>Streptomycetaceae</taxon>
        <taxon>Streptomyces</taxon>
    </lineage>
</organism>
<dbReference type="AlphaFoldDB" id="A0A7W9Q810"/>
<gene>
    <name evidence="1" type="ORF">FHS42_002350</name>
</gene>
<dbReference type="EMBL" id="JACHJL010000004">
    <property type="protein sequence ID" value="MBB5935300.1"/>
    <property type="molecule type" value="Genomic_DNA"/>
</dbReference>
<keyword evidence="2" id="KW-1185">Reference proteome</keyword>
<name>A0A7W9Q810_9ACTN</name>